<name>A0A6N8HX67_9FIRM</name>
<dbReference type="InterPro" id="IPR001851">
    <property type="entry name" value="ABC_transp_permease"/>
</dbReference>
<evidence type="ECO:0000256" key="4">
    <source>
        <dbReference type="ARBA" id="ARBA00022989"/>
    </source>
</evidence>
<keyword evidence="5 6" id="KW-0472">Membrane</keyword>
<dbReference type="Proteomes" id="UP000515909">
    <property type="component" value="Chromosome"/>
</dbReference>
<evidence type="ECO:0000313" key="10">
    <source>
        <dbReference type="Proteomes" id="UP000515909"/>
    </source>
</evidence>
<feature type="transmembrane region" description="Helical" evidence="6">
    <location>
        <begin position="231"/>
        <end position="250"/>
    </location>
</feature>
<proteinExistence type="predicted"/>
<feature type="transmembrane region" description="Helical" evidence="6">
    <location>
        <begin position="285"/>
        <end position="303"/>
    </location>
</feature>
<dbReference type="KEGG" id="cfem:HCR03_05935"/>
<dbReference type="GO" id="GO:0005886">
    <property type="term" value="C:plasma membrane"/>
    <property type="evidence" value="ECO:0007669"/>
    <property type="project" value="UniProtKB-SubCell"/>
</dbReference>
<dbReference type="AlphaFoldDB" id="A0A6N8HX67"/>
<evidence type="ECO:0000256" key="3">
    <source>
        <dbReference type="ARBA" id="ARBA00022692"/>
    </source>
</evidence>
<organism evidence="7 9">
    <name type="scientific">Caproicibacter fermentans</name>
    <dbReference type="NCBI Taxonomy" id="2576756"/>
    <lineage>
        <taxon>Bacteria</taxon>
        <taxon>Bacillati</taxon>
        <taxon>Bacillota</taxon>
        <taxon>Clostridia</taxon>
        <taxon>Eubacteriales</taxon>
        <taxon>Acutalibacteraceae</taxon>
        <taxon>Caproicibacter</taxon>
    </lineage>
</organism>
<accession>A0A7G8TDU3</accession>
<gene>
    <name evidence="7" type="ORF">CAFE_08730</name>
    <name evidence="8" type="ORF">HCR03_05935</name>
</gene>
<feature type="transmembrane region" description="Helical" evidence="6">
    <location>
        <begin position="36"/>
        <end position="59"/>
    </location>
</feature>
<dbReference type="GO" id="GO:0022857">
    <property type="term" value="F:transmembrane transporter activity"/>
    <property type="evidence" value="ECO:0007669"/>
    <property type="project" value="InterPro"/>
</dbReference>
<evidence type="ECO:0000256" key="2">
    <source>
        <dbReference type="ARBA" id="ARBA00022475"/>
    </source>
</evidence>
<evidence type="ECO:0000313" key="8">
    <source>
        <dbReference type="EMBL" id="QNK41784.1"/>
    </source>
</evidence>
<evidence type="ECO:0000256" key="6">
    <source>
        <dbReference type="SAM" id="Phobius"/>
    </source>
</evidence>
<feature type="transmembrane region" description="Helical" evidence="6">
    <location>
        <begin position="116"/>
        <end position="134"/>
    </location>
</feature>
<feature type="transmembrane region" description="Helical" evidence="6">
    <location>
        <begin position="257"/>
        <end position="279"/>
    </location>
</feature>
<reference evidence="7 9" key="1">
    <citation type="submission" date="2019-09" db="EMBL/GenBank/DDBJ databases">
        <title>Genome sequence of Clostridium sp. EA1.</title>
        <authorList>
            <person name="Poehlein A."/>
            <person name="Bengelsdorf F.R."/>
            <person name="Daniel R."/>
        </authorList>
    </citation>
    <scope>NUCLEOTIDE SEQUENCE [LARGE SCALE GENOMIC DNA]</scope>
    <source>
        <strain evidence="7 9">EA1</strain>
    </source>
</reference>
<accession>A0A6N8HX67</accession>
<dbReference type="EMBL" id="CP060286">
    <property type="protein sequence ID" value="QNK41784.1"/>
    <property type="molecule type" value="Genomic_DNA"/>
</dbReference>
<keyword evidence="9" id="KW-1185">Reference proteome</keyword>
<dbReference type="PANTHER" id="PTHR32196">
    <property type="entry name" value="ABC TRANSPORTER PERMEASE PROTEIN YPHD-RELATED-RELATED"/>
    <property type="match status" value="1"/>
</dbReference>
<dbReference type="Pfam" id="PF02653">
    <property type="entry name" value="BPD_transp_2"/>
    <property type="match status" value="1"/>
</dbReference>
<keyword evidence="4 6" id="KW-1133">Transmembrane helix</keyword>
<dbReference type="RefSeq" id="WP_066647380.1">
    <property type="nucleotide sequence ID" value="NZ_CP060286.1"/>
</dbReference>
<comment type="subcellular location">
    <subcellularLocation>
        <location evidence="1">Cell membrane</location>
        <topology evidence="1">Multi-pass membrane protein</topology>
    </subcellularLocation>
</comment>
<feature type="transmembrane region" description="Helical" evidence="6">
    <location>
        <begin position="12"/>
        <end position="30"/>
    </location>
</feature>
<dbReference type="EMBL" id="VWXL01000020">
    <property type="protein sequence ID" value="MVB10195.1"/>
    <property type="molecule type" value="Genomic_DNA"/>
</dbReference>
<feature type="transmembrane region" description="Helical" evidence="6">
    <location>
        <begin position="154"/>
        <end position="177"/>
    </location>
</feature>
<evidence type="ECO:0000313" key="9">
    <source>
        <dbReference type="Proteomes" id="UP000469440"/>
    </source>
</evidence>
<protein>
    <submittedName>
        <fullName evidence="8">ABC transporter permease</fullName>
    </submittedName>
    <submittedName>
        <fullName evidence="7">Branched-chain amino acid transport system / permease component</fullName>
    </submittedName>
</protein>
<evidence type="ECO:0000256" key="5">
    <source>
        <dbReference type="ARBA" id="ARBA00023136"/>
    </source>
</evidence>
<evidence type="ECO:0000313" key="7">
    <source>
        <dbReference type="EMBL" id="MVB10195.1"/>
    </source>
</evidence>
<reference evidence="8 10" key="2">
    <citation type="submission" date="2020-08" db="EMBL/GenBank/DDBJ databases">
        <title>The isolate Caproiciproducens sp. 7D4C2 produces n-caproate at mildly acidic conditions from hexoses: genome and rBOX comparison with related strains and chain-elongating bacteria.</title>
        <authorList>
            <person name="Esquivel-Elizondo S."/>
            <person name="Bagci C."/>
            <person name="Temovska M."/>
            <person name="Jeon B.S."/>
            <person name="Bessarab I."/>
            <person name="Williams R.B.H."/>
            <person name="Huson D.H."/>
            <person name="Angenent L.T."/>
        </authorList>
    </citation>
    <scope>NUCLEOTIDE SEQUENCE [LARGE SCALE GENOMIC DNA]</scope>
    <source>
        <strain evidence="8 10">7D4C2</strain>
    </source>
</reference>
<keyword evidence="3 6" id="KW-0812">Transmembrane</keyword>
<sequence length="332" mass="35725">MKTTLLKDLKALLLPIIVYCVFLAISFERFSNLNGIYTIFLQSIIPTMTAYAVAFGYMCGIFDFTIGSRIIISGLIGGIMSSWFGLPGLIIGCLVASLVLSAVTGILNWVCRIPSLILTMALTMIYEIVGKNIAGKFSFISIDYQHAVLGASPYIVYVLIFATIIFYFLFSFTKFSYHMRAVGSDEAVAKNTGIKTQFVKFMSFVIGGIFIAIAAILTISQSGSMGAQTGLGSATLIFKPLMGIMIAIVLQPLCNITFGILISQLTLNTIFIGLIAAGLPDTFQNISLGFFLLVVMIISNNVGGSKNLLTKLHAPFVTRAETAAAGSQTKGE</sequence>
<evidence type="ECO:0000256" key="1">
    <source>
        <dbReference type="ARBA" id="ARBA00004651"/>
    </source>
</evidence>
<feature type="transmembrane region" description="Helical" evidence="6">
    <location>
        <begin position="198"/>
        <end position="219"/>
    </location>
</feature>
<keyword evidence="2" id="KW-1003">Cell membrane</keyword>
<dbReference type="Proteomes" id="UP000469440">
    <property type="component" value="Unassembled WGS sequence"/>
</dbReference>